<proteinExistence type="predicted"/>
<protein>
    <recommendedName>
        <fullName evidence="3">DJ-1/PfpI domain-containing protein</fullName>
    </recommendedName>
</protein>
<dbReference type="PANTHER" id="PTHR43130:SF3">
    <property type="entry name" value="HTH-TYPE TRANSCRIPTIONAL REGULATOR RV1931C"/>
    <property type="match status" value="1"/>
</dbReference>
<dbReference type="Proteomes" id="UP000324767">
    <property type="component" value="Unassembled WGS sequence"/>
</dbReference>
<dbReference type="Gene3D" id="3.40.50.880">
    <property type="match status" value="1"/>
</dbReference>
<name>A0A5M8PN21_9LECA</name>
<dbReference type="InterPro" id="IPR052158">
    <property type="entry name" value="INH-QAR"/>
</dbReference>
<evidence type="ECO:0000313" key="2">
    <source>
        <dbReference type="Proteomes" id="UP000324767"/>
    </source>
</evidence>
<dbReference type="OrthoDB" id="543156at2759"/>
<reference evidence="1 2" key="1">
    <citation type="submission" date="2019-09" db="EMBL/GenBank/DDBJ databases">
        <title>The hologenome of the rock-dwelling lichen Lasallia pustulata.</title>
        <authorList>
            <person name="Greshake Tzovaras B."/>
            <person name="Segers F."/>
            <person name="Bicker A."/>
            <person name="Dal Grande F."/>
            <person name="Otte J."/>
            <person name="Hankeln T."/>
            <person name="Schmitt I."/>
            <person name="Ebersberger I."/>
        </authorList>
    </citation>
    <scope>NUCLEOTIDE SEQUENCE [LARGE SCALE GENOMIC DNA]</scope>
    <source>
        <strain evidence="1">A1-1</strain>
    </source>
</reference>
<sequence length="241" mass="25645">MAAVTPIKVLMPIFSGFNTLDLNGPLEVLARPKEKGTFKCTIAAAEDVTLAAEGVSIQRHISLEEALETYYIYDILLVPGGEAAPVLSQAAQTSSAFMQLILAYSELTGSTTTDRHHPHPPPKKPILLSICTGAGFLGQLGILDGIKCTTHFGFLDTLRSICVKVAEESGKKAGKVIRARFVDAGTNGNGVRIITGGGISCGLDSALYVVRMLKGDEVAWYCAGLMEYASRVNEGVIVEDE</sequence>
<evidence type="ECO:0008006" key="3">
    <source>
        <dbReference type="Google" id="ProtNLM"/>
    </source>
</evidence>
<organism evidence="1 2">
    <name type="scientific">Lasallia pustulata</name>
    <dbReference type="NCBI Taxonomy" id="136370"/>
    <lineage>
        <taxon>Eukaryota</taxon>
        <taxon>Fungi</taxon>
        <taxon>Dikarya</taxon>
        <taxon>Ascomycota</taxon>
        <taxon>Pezizomycotina</taxon>
        <taxon>Lecanoromycetes</taxon>
        <taxon>OSLEUM clade</taxon>
        <taxon>Umbilicariomycetidae</taxon>
        <taxon>Umbilicariales</taxon>
        <taxon>Umbilicariaceae</taxon>
        <taxon>Lasallia</taxon>
    </lineage>
</organism>
<accession>A0A5M8PN21</accession>
<gene>
    <name evidence="1" type="ORF">FRX48_05727</name>
</gene>
<dbReference type="EMBL" id="VXIT01000009">
    <property type="protein sequence ID" value="KAA6410306.1"/>
    <property type="molecule type" value="Genomic_DNA"/>
</dbReference>
<dbReference type="SUPFAM" id="SSF52317">
    <property type="entry name" value="Class I glutamine amidotransferase-like"/>
    <property type="match status" value="1"/>
</dbReference>
<comment type="caution">
    <text evidence="1">The sequence shown here is derived from an EMBL/GenBank/DDBJ whole genome shotgun (WGS) entry which is preliminary data.</text>
</comment>
<dbReference type="InterPro" id="IPR029062">
    <property type="entry name" value="Class_I_gatase-like"/>
</dbReference>
<evidence type="ECO:0000313" key="1">
    <source>
        <dbReference type="EMBL" id="KAA6410306.1"/>
    </source>
</evidence>
<dbReference type="PANTHER" id="PTHR43130">
    <property type="entry name" value="ARAC-FAMILY TRANSCRIPTIONAL REGULATOR"/>
    <property type="match status" value="1"/>
</dbReference>
<dbReference type="AlphaFoldDB" id="A0A5M8PN21"/>